<sequence length="1166" mass="129068">MGSVWKRLQRVNKRAAKFSFTVSYHELFLETTARWRPHKLHVVWTRRSRRVLSSALEWQPDLINPLSSTMPWPMPDNHTIAVTLFKDIRTHELEDKDWTFVLEDVSQMGKKRALASATINMRKYASIESTQQTFTLRLRPVSKKILAANLELTLSCVFLREGKATDEDMQSIISLMSVNNVSDIAPLDDLEDIPDLENSIDFTENMSDLTNQLEQLTTSLNSSELLTPMSGVPSLLSDDRTPIVGESREMFLEMLHEQGYDMAARAGERKELDENENNANAKATVLQQEGGESVHASHTDRDIPATVRSLEGEEEEEDALDKQLDALGAIEDEEENGDFNDDGSGRSTPLVPVPTDQREKTPTPKPIVEERKPTATPEPQKPPTITMENKSFNSSRSDLKPLNLIKSYDHDQGEVARTDTPERETVVPPSSVEQAPPPLAREPDTVDVPRPVTKGRLEPITRPLGTLKDSTPGQDLLEWCKEVTRNYNGVKVTNLTTSWRNGMAFCAVIHHFYPNLIDMSKLSPGNVIDNCRTAFDAAEKLGIPRVIEPRDMNLLAVPDKLAVMTYLYQLRAHFTGHQLEVQSIDGGIVCRACRRVAKQAIRSYHSPSGSGGGGETTDDSSYVIGNYKSDKLCKNLLNLSDIMTPNNEDPLALKLDTKAALLANSKHLLGRVLSPTKDKLPNFPFNLLDGPLGPGHVAGNGGESPINTSNSGSNAPSTELSDNSNGDGAGGKVSNGLSGNQNSVNSVRNGDGSESGMVGDDNVPTTVDSGHERHHNGDNSNPSAERREDDSGTSPTDAQRRGDANDPTGYSGDGCGDDEEIQTLPFNPLDTNKANQLILRHKEMSARARLMIERLRTSHVDSKGDKDAVERQARLREEARKLIAGAKLKLPGLDSPSSPTKLFPSGGRATTGGPPLSPDRAISPINNGSEFIFPIGVPPAHHHLNRKDYAGSGKLDTNSLNNHYKSSSHADDANSHHLLKRGTPSPSKLIEFIGPRSDDDGGQVERVNYIQSELNKLEREQEAIDLKANALEKKLRAVMGGTMTNVSETEDQLMSQWFTLVNKKNALLRRQMQLNLLEQENDLEKKYEMLNMELRAALSVEDWQKTEEQREKEALLLAELVAIVDKRNELVQNLHSQEQAIEDDDEIERKLETVDINQKDEKCVIQ</sequence>
<protein>
    <recommendedName>
        <fullName evidence="7">Tangerin</fullName>
    </recommendedName>
</protein>
<dbReference type="Pfam" id="PF10358">
    <property type="entry name" value="NT-C2"/>
    <property type="match status" value="1"/>
</dbReference>
<dbReference type="Pfam" id="PF12130">
    <property type="entry name" value="bMERB_dom"/>
    <property type="match status" value="1"/>
</dbReference>
<dbReference type="Gene3D" id="1.10.418.10">
    <property type="entry name" value="Calponin-like domain"/>
    <property type="match status" value="1"/>
</dbReference>
<feature type="region of interest" description="Disordered" evidence="5">
    <location>
        <begin position="694"/>
        <end position="828"/>
    </location>
</feature>
<evidence type="ECO:0000256" key="4">
    <source>
        <dbReference type="ARBA" id="ARBA00023054"/>
    </source>
</evidence>
<feature type="compositionally biased region" description="Polar residues" evidence="5">
    <location>
        <begin position="955"/>
        <end position="965"/>
    </location>
</feature>
<dbReference type="InterPro" id="IPR001715">
    <property type="entry name" value="CH_dom"/>
</dbReference>
<evidence type="ECO:0008006" key="7">
    <source>
        <dbReference type="Google" id="ProtNLM"/>
    </source>
</evidence>
<evidence type="ECO:0000256" key="1">
    <source>
        <dbReference type="ARBA" id="ARBA00004177"/>
    </source>
</evidence>
<dbReference type="SMART" id="SM00033">
    <property type="entry name" value="CH"/>
    <property type="match status" value="1"/>
</dbReference>
<dbReference type="PROSITE" id="PS51848">
    <property type="entry name" value="BMERB"/>
    <property type="match status" value="1"/>
</dbReference>
<feature type="region of interest" description="Disordered" evidence="5">
    <location>
        <begin position="334"/>
        <end position="468"/>
    </location>
</feature>
<dbReference type="SUPFAM" id="SSF47576">
    <property type="entry name" value="Calponin-homology domain, CH-domain"/>
    <property type="match status" value="1"/>
</dbReference>
<dbReference type="InterPro" id="IPR050540">
    <property type="entry name" value="F-actin_Monoox_Mical"/>
</dbReference>
<keyword evidence="3" id="KW-0967">Endosome</keyword>
<dbReference type="GO" id="GO:0005768">
    <property type="term" value="C:endosome"/>
    <property type="evidence" value="ECO:0007669"/>
    <property type="project" value="UniProtKB-SubCell"/>
</dbReference>
<evidence type="ECO:0000256" key="5">
    <source>
        <dbReference type="SAM" id="MobiDB-lite"/>
    </source>
</evidence>
<organism evidence="6">
    <name type="scientific">Anopheles atroparvus</name>
    <name type="common">European mosquito</name>
    <dbReference type="NCBI Taxonomy" id="41427"/>
    <lineage>
        <taxon>Eukaryota</taxon>
        <taxon>Metazoa</taxon>
        <taxon>Ecdysozoa</taxon>
        <taxon>Arthropoda</taxon>
        <taxon>Hexapoda</taxon>
        <taxon>Insecta</taxon>
        <taxon>Pterygota</taxon>
        <taxon>Neoptera</taxon>
        <taxon>Endopterygota</taxon>
        <taxon>Diptera</taxon>
        <taxon>Nematocera</taxon>
        <taxon>Culicoidea</taxon>
        <taxon>Culicidae</taxon>
        <taxon>Anophelinae</taxon>
        <taxon>Anopheles</taxon>
    </lineage>
</organism>
<dbReference type="EnsemblMetazoa" id="AATE012547-RA">
    <property type="protein sequence ID" value="AATE012547-PA.1"/>
    <property type="gene ID" value="AATE012547"/>
</dbReference>
<dbReference type="PANTHER" id="PTHR23167:SF46">
    <property type="entry name" value="EPS15 HOMOLOGY DOMAIN CONTAINING PROTEIN-BINDING PROTEIN 1, ISOFORM F"/>
    <property type="match status" value="1"/>
</dbReference>
<accession>A0A182J6Z1</accession>
<name>A0A182J6Z1_ANOAO</name>
<feature type="region of interest" description="Disordered" evidence="5">
    <location>
        <begin position="954"/>
        <end position="987"/>
    </location>
</feature>
<feature type="compositionally biased region" description="Polar residues" evidence="5">
    <location>
        <begin position="705"/>
        <end position="726"/>
    </location>
</feature>
<dbReference type="PROSITE" id="PS51840">
    <property type="entry name" value="C2_NT"/>
    <property type="match status" value="1"/>
</dbReference>
<feature type="compositionally biased region" description="Polar residues" evidence="5">
    <location>
        <begin position="735"/>
        <end position="748"/>
    </location>
</feature>
<evidence type="ECO:0000256" key="3">
    <source>
        <dbReference type="ARBA" id="ARBA00022753"/>
    </source>
</evidence>
<dbReference type="InterPro" id="IPR036872">
    <property type="entry name" value="CH_dom_sf"/>
</dbReference>
<evidence type="ECO:0000256" key="2">
    <source>
        <dbReference type="ARBA" id="ARBA00022553"/>
    </source>
</evidence>
<dbReference type="FunFam" id="1.10.418.10:FF:000023">
    <property type="entry name" value="EH domain-binding protein 1 isoform X1"/>
    <property type="match status" value="1"/>
</dbReference>
<dbReference type="AlphaFoldDB" id="A0A182J6Z1"/>
<reference evidence="6" key="1">
    <citation type="submission" date="2022-08" db="UniProtKB">
        <authorList>
            <consortium name="EnsemblMetazoa"/>
        </authorList>
    </citation>
    <scope>IDENTIFICATION</scope>
    <source>
        <strain evidence="6">EBRO</strain>
    </source>
</reference>
<comment type="subcellular location">
    <subcellularLocation>
        <location evidence="1">Endosome</location>
    </subcellularLocation>
</comment>
<feature type="compositionally biased region" description="Polar residues" evidence="5">
    <location>
        <begin position="386"/>
        <end position="396"/>
    </location>
</feature>
<dbReference type="PROSITE" id="PS50021">
    <property type="entry name" value="CH"/>
    <property type="match status" value="1"/>
</dbReference>
<dbReference type="CDD" id="cd21198">
    <property type="entry name" value="CH_EHBP"/>
    <property type="match status" value="1"/>
</dbReference>
<keyword evidence="2" id="KW-0597">Phosphoprotein</keyword>
<keyword evidence="4" id="KW-0175">Coiled coil</keyword>
<dbReference type="STRING" id="41427.A0A182J6Z1"/>
<dbReference type="InterPro" id="IPR022735">
    <property type="entry name" value="bMERB_dom"/>
</dbReference>
<feature type="compositionally biased region" description="Basic and acidic residues" evidence="5">
    <location>
        <begin position="407"/>
        <end position="425"/>
    </location>
</feature>
<dbReference type="SMART" id="SM01203">
    <property type="entry name" value="DUF3585"/>
    <property type="match status" value="1"/>
</dbReference>
<feature type="region of interest" description="Disordered" evidence="5">
    <location>
        <begin position="890"/>
        <end position="917"/>
    </location>
</feature>
<dbReference type="Pfam" id="PF00307">
    <property type="entry name" value="CH"/>
    <property type="match status" value="1"/>
</dbReference>
<dbReference type="VEuPathDB" id="VectorBase:AATE012547"/>
<dbReference type="PANTHER" id="PTHR23167">
    <property type="entry name" value="CALPONIN HOMOLOGY DOMAIN-CONTAINING PROTEIN DDB_G0272472-RELATED"/>
    <property type="match status" value="1"/>
</dbReference>
<proteinExistence type="predicted"/>
<evidence type="ECO:0000313" key="6">
    <source>
        <dbReference type="EnsemblMetazoa" id="AATE012547-PA.1"/>
    </source>
</evidence>
<feature type="compositionally biased region" description="Basic and acidic residues" evidence="5">
    <location>
        <begin position="356"/>
        <end position="373"/>
    </location>
</feature>
<dbReference type="InterPro" id="IPR019448">
    <property type="entry name" value="NT-C2"/>
</dbReference>